<feature type="compositionally biased region" description="Low complexity" evidence="1">
    <location>
        <begin position="156"/>
        <end position="175"/>
    </location>
</feature>
<sequence length="492" mass="53180">TAVAAAAAAVKVTTNQETNKMTLPTTTTVNGCDDDSDMFGPPRSSPIGYHHHRSRVPMISPKLRQREERKRILQLCATKLERIKDSETNLRRSVCINNTYCRLTDELRREKQSRYLANLPRSDVKPESARDNIFNPYNSCGIDNSNHQPSNKTACNENTANSDNLSNNNNNSYNNLRTDDSTEQSNGCEPNYRGDGNNLSNNKVHSTSTNGDIMHTSTLHSINNNCPANNNVNSISTANNTTTTTTSYTAAIHSSANNASTNNNSTLNLITTHASIAANSTPSSASASAAATSTINTHSRKRQLSSSNLDNDLEILDRELSEINAPMPLIDPEITQGAEQLEKAISSRKRLRSEDESDRLVREALSQFYIPQQRLISAIEDCPLDVVSVGGSMGVGVGLGLGMGVGVGVGVGMGMTPLSPSKRQKLSNSANELELEFDLNQNQKDFEVIMDALRLGTPSPTPSVGSDSCGQAAMMSESASVFHNLVVTSLET</sequence>
<dbReference type="AlphaFoldDB" id="W8AM77"/>
<dbReference type="InterPro" id="IPR009263">
    <property type="entry name" value="SERTA_dom"/>
</dbReference>
<dbReference type="PROSITE" id="PS51053">
    <property type="entry name" value="SERTA"/>
    <property type="match status" value="1"/>
</dbReference>
<feature type="domain" description="SERTA" evidence="2">
    <location>
        <begin position="65"/>
        <end position="111"/>
    </location>
</feature>
<feature type="compositionally biased region" description="Polar residues" evidence="1">
    <location>
        <begin position="140"/>
        <end position="155"/>
    </location>
</feature>
<evidence type="ECO:0000256" key="1">
    <source>
        <dbReference type="SAM" id="MobiDB-lite"/>
    </source>
</evidence>
<proteinExistence type="evidence at transcript level"/>
<accession>W8AM77</accession>
<organism evidence="3">
    <name type="scientific">Ceratitis capitata</name>
    <name type="common">Mediterranean fruit fly</name>
    <name type="synonym">Tephritis capitata</name>
    <dbReference type="NCBI Taxonomy" id="7213"/>
    <lineage>
        <taxon>Eukaryota</taxon>
        <taxon>Metazoa</taxon>
        <taxon>Ecdysozoa</taxon>
        <taxon>Arthropoda</taxon>
        <taxon>Hexapoda</taxon>
        <taxon>Insecta</taxon>
        <taxon>Pterygota</taxon>
        <taxon>Neoptera</taxon>
        <taxon>Endopterygota</taxon>
        <taxon>Diptera</taxon>
        <taxon>Brachycera</taxon>
        <taxon>Muscomorpha</taxon>
        <taxon>Tephritoidea</taxon>
        <taxon>Tephritidae</taxon>
        <taxon>Ceratitis</taxon>
        <taxon>Ceratitis</taxon>
    </lineage>
</organism>
<reference evidence="3" key="1">
    <citation type="submission" date="2013-07" db="EMBL/GenBank/DDBJ databases">
        <authorList>
            <person name="Geib S."/>
        </authorList>
    </citation>
    <scope>NUCLEOTIDE SEQUENCE</scope>
</reference>
<dbReference type="OrthoDB" id="5976204at2759"/>
<evidence type="ECO:0000313" key="3">
    <source>
        <dbReference type="EMBL" id="JAB87037.1"/>
    </source>
</evidence>
<evidence type="ECO:0000259" key="2">
    <source>
        <dbReference type="PROSITE" id="PS51053"/>
    </source>
</evidence>
<dbReference type="EMBL" id="GAMC01019518">
    <property type="protein sequence ID" value="JAB87037.1"/>
    <property type="molecule type" value="mRNA"/>
</dbReference>
<feature type="region of interest" description="Disordered" evidence="1">
    <location>
        <begin position="140"/>
        <end position="216"/>
    </location>
</feature>
<name>W8AM77_CERCA</name>
<dbReference type="Pfam" id="PF06031">
    <property type="entry name" value="SERTA"/>
    <property type="match status" value="1"/>
</dbReference>
<protein>
    <recommendedName>
        <fullName evidence="2">SERTA domain-containing protein</fullName>
    </recommendedName>
</protein>
<feature type="non-terminal residue" evidence="3">
    <location>
        <position position="1"/>
    </location>
</feature>
<feature type="compositionally biased region" description="Polar residues" evidence="1">
    <location>
        <begin position="197"/>
        <end position="216"/>
    </location>
</feature>
<reference evidence="3" key="2">
    <citation type="journal article" date="2014" name="BMC Genomics">
        <title>A genomic perspective to assessing quality of mass-reared SIT flies used in Mediterranean fruit fly (Ceratitis capitata) eradication in California.</title>
        <authorList>
            <person name="Calla B."/>
            <person name="Hall B."/>
            <person name="Hou S."/>
            <person name="Geib S.M."/>
        </authorList>
    </citation>
    <scope>NUCLEOTIDE SEQUENCE</scope>
</reference>